<organism evidence="1 2">
    <name type="scientific">Chryseosolibacter histidini</name>
    <dbReference type="NCBI Taxonomy" id="2782349"/>
    <lineage>
        <taxon>Bacteria</taxon>
        <taxon>Pseudomonadati</taxon>
        <taxon>Bacteroidota</taxon>
        <taxon>Cytophagia</taxon>
        <taxon>Cytophagales</taxon>
        <taxon>Chryseotaleaceae</taxon>
        <taxon>Chryseosolibacter</taxon>
    </lineage>
</organism>
<comment type="caution">
    <text evidence="1">The sequence shown here is derived from an EMBL/GenBank/DDBJ whole genome shotgun (WGS) entry which is preliminary data.</text>
</comment>
<proteinExistence type="predicted"/>
<protein>
    <recommendedName>
        <fullName evidence="3">Lipoprotein</fullName>
    </recommendedName>
</protein>
<keyword evidence="2" id="KW-1185">Reference proteome</keyword>
<dbReference type="AlphaFoldDB" id="A0AAP2DUM8"/>
<evidence type="ECO:0000313" key="1">
    <source>
        <dbReference type="EMBL" id="MBT1700964.1"/>
    </source>
</evidence>
<dbReference type="Proteomes" id="UP001319200">
    <property type="component" value="Unassembled WGS sequence"/>
</dbReference>
<dbReference type="EMBL" id="JAHESF010000053">
    <property type="protein sequence ID" value="MBT1700964.1"/>
    <property type="molecule type" value="Genomic_DNA"/>
</dbReference>
<evidence type="ECO:0000313" key="2">
    <source>
        <dbReference type="Proteomes" id="UP001319200"/>
    </source>
</evidence>
<accession>A0AAP2DUM8</accession>
<dbReference type="PROSITE" id="PS51257">
    <property type="entry name" value="PROKAR_LIPOPROTEIN"/>
    <property type="match status" value="1"/>
</dbReference>
<sequence>MKSKITLLLFFIVAMLFSCDDKEDDAPACSVAWGTELQNEVNAISAAANAYIADPSAANCAAYKTAYQNYVNKLEPYGNCTALTGQNRIDFQNALQAAKDSIANLC</sequence>
<gene>
    <name evidence="1" type="ORF">KK083_28990</name>
</gene>
<evidence type="ECO:0008006" key="3">
    <source>
        <dbReference type="Google" id="ProtNLM"/>
    </source>
</evidence>
<reference evidence="1 2" key="1">
    <citation type="submission" date="2021-05" db="EMBL/GenBank/DDBJ databases">
        <title>A Polyphasic approach of four new species of the genus Ohtaekwangia: Ohtaekwangia histidinii sp. nov., Ohtaekwangia cretensis sp. nov., Ohtaekwangia indiensis sp. nov., Ohtaekwangia reichenbachii sp. nov. from diverse environment.</title>
        <authorList>
            <person name="Octaviana S."/>
        </authorList>
    </citation>
    <scope>NUCLEOTIDE SEQUENCE [LARGE SCALE GENOMIC DNA]</scope>
    <source>
        <strain evidence="1 2">PWU4</strain>
    </source>
</reference>
<dbReference type="RefSeq" id="WP_254169652.1">
    <property type="nucleotide sequence ID" value="NZ_JAHESF010000053.1"/>
</dbReference>
<name>A0AAP2DUM8_9BACT</name>